<dbReference type="AlphaFoldDB" id="A0A0D2RMN6"/>
<dbReference type="Proteomes" id="UP000593578">
    <property type="component" value="Unassembled WGS sequence"/>
</dbReference>
<accession>A0A0D2RMN6</accession>
<evidence type="ECO:0000313" key="4">
    <source>
        <dbReference type="Proteomes" id="UP000593578"/>
    </source>
</evidence>
<protein>
    <submittedName>
        <fullName evidence="1">Uncharacterized protein</fullName>
    </submittedName>
</protein>
<evidence type="ECO:0000313" key="3">
    <source>
        <dbReference type="Proteomes" id="UP000032304"/>
    </source>
</evidence>
<gene>
    <name evidence="1" type="ORF">B456_005G164700</name>
    <name evidence="2" type="ORF">Gorai_016894</name>
</gene>
<organism evidence="1 3">
    <name type="scientific">Gossypium raimondii</name>
    <name type="common">Peruvian cotton</name>
    <name type="synonym">Gossypium klotzschianum subsp. raimondii</name>
    <dbReference type="NCBI Taxonomy" id="29730"/>
    <lineage>
        <taxon>Eukaryota</taxon>
        <taxon>Viridiplantae</taxon>
        <taxon>Streptophyta</taxon>
        <taxon>Embryophyta</taxon>
        <taxon>Tracheophyta</taxon>
        <taxon>Spermatophyta</taxon>
        <taxon>Magnoliopsida</taxon>
        <taxon>eudicotyledons</taxon>
        <taxon>Gunneridae</taxon>
        <taxon>Pentapetalae</taxon>
        <taxon>rosids</taxon>
        <taxon>malvids</taxon>
        <taxon>Malvales</taxon>
        <taxon>Malvaceae</taxon>
        <taxon>Malvoideae</taxon>
        <taxon>Gossypium</taxon>
    </lineage>
</organism>
<name>A0A0D2RMN6_GOSRA</name>
<evidence type="ECO:0000313" key="1">
    <source>
        <dbReference type="EMBL" id="KJB30866.1"/>
    </source>
</evidence>
<dbReference type="PANTHER" id="PTHR36030:SF1">
    <property type="entry name" value="CALMODULIN-BINDING DOMAIN-CONTAINING PROTEIN"/>
    <property type="match status" value="1"/>
</dbReference>
<reference evidence="2 4" key="2">
    <citation type="journal article" date="2019" name="Genome Biol. Evol.">
        <title>Insights into the evolution of the New World diploid cottons (Gossypium, subgenus Houzingenia) based on genome sequencing.</title>
        <authorList>
            <person name="Grover C.E."/>
            <person name="Arick M.A. 2nd"/>
            <person name="Thrash A."/>
            <person name="Conover J.L."/>
            <person name="Sanders W.S."/>
            <person name="Peterson D.G."/>
            <person name="Frelichowski J.E."/>
            <person name="Scheffler J.A."/>
            <person name="Scheffler B.E."/>
            <person name="Wendel J.F."/>
        </authorList>
    </citation>
    <scope>NUCLEOTIDE SEQUENCE [LARGE SCALE GENOMIC DNA]</scope>
    <source>
        <strain evidence="2">8</strain>
        <tissue evidence="2">Leaf</tissue>
    </source>
</reference>
<proteinExistence type="predicted"/>
<dbReference type="EMBL" id="CM001744">
    <property type="protein sequence ID" value="KJB30866.1"/>
    <property type="molecule type" value="Genomic_DNA"/>
</dbReference>
<evidence type="ECO:0000313" key="2">
    <source>
        <dbReference type="EMBL" id="MBA0586143.1"/>
    </source>
</evidence>
<dbReference type="Proteomes" id="UP000032304">
    <property type="component" value="Chromosome 5"/>
</dbReference>
<keyword evidence="3" id="KW-1185">Reference proteome</keyword>
<dbReference type="OMA" id="FQSHANP"/>
<dbReference type="PANTHER" id="PTHR36030">
    <property type="entry name" value="CALMODULIN-BINDING DOMAIN-CONTAINING PROTEIN"/>
    <property type="match status" value="1"/>
</dbReference>
<dbReference type="EMBL" id="JABEZZ010000005">
    <property type="protein sequence ID" value="MBA0586143.1"/>
    <property type="molecule type" value="Genomic_DNA"/>
</dbReference>
<sequence>MESSKRKGFFFKGKLAKSLSRVTKPRATTAHQQCSKVVPYSYANSNQPTDSHEQMSVPSSMLKVSYARLIRPPSFYDQNMYANERWGVGDENVDFKATSFISIVRERFKLDRVD</sequence>
<dbReference type="Gramene" id="KJB30866">
    <property type="protein sequence ID" value="KJB30866"/>
    <property type="gene ID" value="B456_005G164700"/>
</dbReference>
<reference evidence="2" key="3">
    <citation type="submission" date="2020-04" db="EMBL/GenBank/DDBJ databases">
        <authorList>
            <person name="Grover C.E."/>
            <person name="Arick M.A. II"/>
            <person name="Thrash A."/>
            <person name="Conover J.L."/>
            <person name="Sanders W.S."/>
            <person name="Peterson D.G."/>
            <person name="Scheffler J.A."/>
            <person name="Scheffler B.E."/>
            <person name="Wendel J.F."/>
        </authorList>
    </citation>
    <scope>NUCLEOTIDE SEQUENCE</scope>
    <source>
        <strain evidence="2">8</strain>
        <tissue evidence="2">Leaf</tissue>
    </source>
</reference>
<reference evidence="1 3" key="1">
    <citation type="journal article" date="2012" name="Nature">
        <title>Repeated polyploidization of Gossypium genomes and the evolution of spinnable cotton fibres.</title>
        <authorList>
            <person name="Paterson A.H."/>
            <person name="Wendel J.F."/>
            <person name="Gundlach H."/>
            <person name="Guo H."/>
            <person name="Jenkins J."/>
            <person name="Jin D."/>
            <person name="Llewellyn D."/>
            <person name="Showmaker K.C."/>
            <person name="Shu S."/>
            <person name="Udall J."/>
            <person name="Yoo M.J."/>
            <person name="Byers R."/>
            <person name="Chen W."/>
            <person name="Doron-Faigenboim A."/>
            <person name="Duke M.V."/>
            <person name="Gong L."/>
            <person name="Grimwood J."/>
            <person name="Grover C."/>
            <person name="Grupp K."/>
            <person name="Hu G."/>
            <person name="Lee T.H."/>
            <person name="Li J."/>
            <person name="Lin L."/>
            <person name="Liu T."/>
            <person name="Marler B.S."/>
            <person name="Page J.T."/>
            <person name="Roberts A.W."/>
            <person name="Romanel E."/>
            <person name="Sanders W.S."/>
            <person name="Szadkowski E."/>
            <person name="Tan X."/>
            <person name="Tang H."/>
            <person name="Xu C."/>
            <person name="Wang J."/>
            <person name="Wang Z."/>
            <person name="Zhang D."/>
            <person name="Zhang L."/>
            <person name="Ashrafi H."/>
            <person name="Bedon F."/>
            <person name="Bowers J.E."/>
            <person name="Brubaker C.L."/>
            <person name="Chee P.W."/>
            <person name="Das S."/>
            <person name="Gingle A.R."/>
            <person name="Haigler C.H."/>
            <person name="Harker D."/>
            <person name="Hoffmann L.V."/>
            <person name="Hovav R."/>
            <person name="Jones D.C."/>
            <person name="Lemke C."/>
            <person name="Mansoor S."/>
            <person name="ur Rahman M."/>
            <person name="Rainville L.N."/>
            <person name="Rambani A."/>
            <person name="Reddy U.K."/>
            <person name="Rong J.K."/>
            <person name="Saranga Y."/>
            <person name="Scheffler B.E."/>
            <person name="Scheffler J.A."/>
            <person name="Stelly D.M."/>
            <person name="Triplett B.A."/>
            <person name="Van Deynze A."/>
            <person name="Vaslin M.F."/>
            <person name="Waghmare V.N."/>
            <person name="Walford S.A."/>
            <person name="Wright R.J."/>
            <person name="Zaki E.A."/>
            <person name="Zhang T."/>
            <person name="Dennis E.S."/>
            <person name="Mayer K.F."/>
            <person name="Peterson D.G."/>
            <person name="Rokhsar D.S."/>
            <person name="Wang X."/>
            <person name="Schmutz J."/>
        </authorList>
    </citation>
    <scope>NUCLEOTIDE SEQUENCE [LARGE SCALE GENOMIC DNA]</scope>
</reference>